<dbReference type="HOGENOM" id="CLU_2455612_0_0_1"/>
<keyword evidence="2" id="KW-1185">Reference proteome</keyword>
<dbReference type="InParanoid" id="A0A0C3KDL1"/>
<reference evidence="1 2" key="1">
    <citation type="submission" date="2014-04" db="EMBL/GenBank/DDBJ databases">
        <authorList>
            <consortium name="DOE Joint Genome Institute"/>
            <person name="Kuo A."/>
            <person name="Kohler A."/>
            <person name="Costa M.D."/>
            <person name="Nagy L.G."/>
            <person name="Floudas D."/>
            <person name="Copeland A."/>
            <person name="Barry K.W."/>
            <person name="Cichocki N."/>
            <person name="Veneault-Fourrey C."/>
            <person name="LaButti K."/>
            <person name="Lindquist E.A."/>
            <person name="Lipzen A."/>
            <person name="Lundell T."/>
            <person name="Morin E."/>
            <person name="Murat C."/>
            <person name="Sun H."/>
            <person name="Tunlid A."/>
            <person name="Henrissat B."/>
            <person name="Grigoriev I.V."/>
            <person name="Hibbett D.S."/>
            <person name="Martin F."/>
            <person name="Nordberg H.P."/>
            <person name="Cantor M.N."/>
            <person name="Hua S.X."/>
        </authorList>
    </citation>
    <scope>NUCLEOTIDE SEQUENCE [LARGE SCALE GENOMIC DNA]</scope>
    <source>
        <strain evidence="1 2">Marx 270</strain>
    </source>
</reference>
<accession>A0A0C3KDL1</accession>
<evidence type="ECO:0000313" key="1">
    <source>
        <dbReference type="EMBL" id="KIO07707.1"/>
    </source>
</evidence>
<proteinExistence type="predicted"/>
<dbReference type="EMBL" id="KN831959">
    <property type="protein sequence ID" value="KIO07707.1"/>
    <property type="molecule type" value="Genomic_DNA"/>
</dbReference>
<gene>
    <name evidence="1" type="ORF">M404DRAFT_392448</name>
</gene>
<sequence>MVTTKQPNIATASVACQTTEVSYSSTTRAKQLAQNIDATLCHEPSGLNPTLYSYLLGLLVCSTLNRMDSKMLEVSKATTCPLDLLSSHH</sequence>
<dbReference type="Proteomes" id="UP000054217">
    <property type="component" value="Unassembled WGS sequence"/>
</dbReference>
<name>A0A0C3KDL1_PISTI</name>
<dbReference type="AlphaFoldDB" id="A0A0C3KDL1"/>
<dbReference type="PROSITE" id="PS51257">
    <property type="entry name" value="PROKAR_LIPOPROTEIN"/>
    <property type="match status" value="1"/>
</dbReference>
<reference evidence="2" key="2">
    <citation type="submission" date="2015-01" db="EMBL/GenBank/DDBJ databases">
        <title>Evolutionary Origins and Diversification of the Mycorrhizal Mutualists.</title>
        <authorList>
            <consortium name="DOE Joint Genome Institute"/>
            <consortium name="Mycorrhizal Genomics Consortium"/>
            <person name="Kohler A."/>
            <person name="Kuo A."/>
            <person name="Nagy L.G."/>
            <person name="Floudas D."/>
            <person name="Copeland A."/>
            <person name="Barry K.W."/>
            <person name="Cichocki N."/>
            <person name="Veneault-Fourrey C."/>
            <person name="LaButti K."/>
            <person name="Lindquist E.A."/>
            <person name="Lipzen A."/>
            <person name="Lundell T."/>
            <person name="Morin E."/>
            <person name="Murat C."/>
            <person name="Riley R."/>
            <person name="Ohm R."/>
            <person name="Sun H."/>
            <person name="Tunlid A."/>
            <person name="Henrissat B."/>
            <person name="Grigoriev I.V."/>
            <person name="Hibbett D.S."/>
            <person name="Martin F."/>
        </authorList>
    </citation>
    <scope>NUCLEOTIDE SEQUENCE [LARGE SCALE GENOMIC DNA]</scope>
    <source>
        <strain evidence="2">Marx 270</strain>
    </source>
</reference>
<evidence type="ECO:0000313" key="2">
    <source>
        <dbReference type="Proteomes" id="UP000054217"/>
    </source>
</evidence>
<protein>
    <submittedName>
        <fullName evidence="1">Uncharacterized protein</fullName>
    </submittedName>
</protein>
<organism evidence="1 2">
    <name type="scientific">Pisolithus tinctorius Marx 270</name>
    <dbReference type="NCBI Taxonomy" id="870435"/>
    <lineage>
        <taxon>Eukaryota</taxon>
        <taxon>Fungi</taxon>
        <taxon>Dikarya</taxon>
        <taxon>Basidiomycota</taxon>
        <taxon>Agaricomycotina</taxon>
        <taxon>Agaricomycetes</taxon>
        <taxon>Agaricomycetidae</taxon>
        <taxon>Boletales</taxon>
        <taxon>Sclerodermatineae</taxon>
        <taxon>Pisolithaceae</taxon>
        <taxon>Pisolithus</taxon>
    </lineage>
</organism>